<dbReference type="InterPro" id="IPR029441">
    <property type="entry name" value="Cass2"/>
</dbReference>
<dbReference type="SMART" id="SM00871">
    <property type="entry name" value="AraC_E_bind"/>
    <property type="match status" value="1"/>
</dbReference>
<dbReference type="Gene3D" id="3.20.80.10">
    <property type="entry name" value="Regulatory factor, effector binding domain"/>
    <property type="match status" value="1"/>
</dbReference>
<dbReference type="SUPFAM" id="SSF55136">
    <property type="entry name" value="Probable bacterial effector-binding domain"/>
    <property type="match status" value="1"/>
</dbReference>
<feature type="domain" description="AraC effector-binding" evidence="1">
    <location>
        <begin position="1"/>
        <end position="153"/>
    </location>
</feature>
<dbReference type="Proteomes" id="UP000537204">
    <property type="component" value="Unassembled WGS sequence"/>
</dbReference>
<protein>
    <submittedName>
        <fullName evidence="2">Putative transcriptional regulator YdeE</fullName>
    </submittedName>
</protein>
<reference evidence="2 3" key="1">
    <citation type="submission" date="2020-08" db="EMBL/GenBank/DDBJ databases">
        <title>Genomic Encyclopedia of Type Strains, Phase IV (KMG-V): Genome sequencing to study the core and pangenomes of soil and plant-associated prokaryotes.</title>
        <authorList>
            <person name="Whitman W."/>
        </authorList>
    </citation>
    <scope>NUCLEOTIDE SEQUENCE [LARGE SCALE GENOMIC DNA]</scope>
    <source>
        <strain evidence="2 3">S3M1</strain>
    </source>
</reference>
<dbReference type="PANTHER" id="PTHR36444">
    <property type="entry name" value="TRANSCRIPTIONAL REGULATOR PROTEIN YOBU-RELATED"/>
    <property type="match status" value="1"/>
</dbReference>
<evidence type="ECO:0000313" key="2">
    <source>
        <dbReference type="EMBL" id="MBB5638758.1"/>
    </source>
</evidence>
<proteinExistence type="predicted"/>
<evidence type="ECO:0000259" key="1">
    <source>
        <dbReference type="SMART" id="SM00871"/>
    </source>
</evidence>
<name>A0A7W8ZRL1_9SPHI</name>
<dbReference type="AlphaFoldDB" id="A0A7W8ZRL1"/>
<evidence type="ECO:0000313" key="3">
    <source>
        <dbReference type="Proteomes" id="UP000537204"/>
    </source>
</evidence>
<accession>A0A7W8ZRL1</accession>
<dbReference type="InterPro" id="IPR053182">
    <property type="entry name" value="YobU-like_regulator"/>
</dbReference>
<sequence length="153" mass="17381">MNQTEFQEVQLIGLSLKEKTTNENNQAITDCGNLWQEFMKEGVAARIPGKLNEELLAAYHDYDDDYTQPYAFFIGCKVSPGTVVPEGLNSLVIPAGKYQKITAKGKFPDCVANAWREIWKTDLPRAYTVDFEVYDERSADWNNSEVDIFLSVK</sequence>
<dbReference type="PANTHER" id="PTHR36444:SF2">
    <property type="entry name" value="TRANSCRIPTIONAL REGULATOR PROTEIN YOBU-RELATED"/>
    <property type="match status" value="1"/>
</dbReference>
<organism evidence="2 3">
    <name type="scientific">Pedobacter cryoconitis</name>
    <dbReference type="NCBI Taxonomy" id="188932"/>
    <lineage>
        <taxon>Bacteria</taxon>
        <taxon>Pseudomonadati</taxon>
        <taxon>Bacteroidota</taxon>
        <taxon>Sphingobacteriia</taxon>
        <taxon>Sphingobacteriales</taxon>
        <taxon>Sphingobacteriaceae</taxon>
        <taxon>Pedobacter</taxon>
    </lineage>
</organism>
<gene>
    <name evidence="2" type="ORF">HDE68_004693</name>
</gene>
<dbReference type="RefSeq" id="WP_183884564.1">
    <property type="nucleotide sequence ID" value="NZ_JACHCD010000001.1"/>
</dbReference>
<dbReference type="EMBL" id="JACHCE010000010">
    <property type="protein sequence ID" value="MBB5638758.1"/>
    <property type="molecule type" value="Genomic_DNA"/>
</dbReference>
<comment type="caution">
    <text evidence="2">The sequence shown here is derived from an EMBL/GenBank/DDBJ whole genome shotgun (WGS) entry which is preliminary data.</text>
</comment>
<dbReference type="Pfam" id="PF14526">
    <property type="entry name" value="Cass2"/>
    <property type="match status" value="1"/>
</dbReference>
<dbReference type="InterPro" id="IPR010499">
    <property type="entry name" value="AraC_E-bd"/>
</dbReference>
<dbReference type="InterPro" id="IPR011256">
    <property type="entry name" value="Reg_factor_effector_dom_sf"/>
</dbReference>